<dbReference type="PANTHER" id="PTHR10796">
    <property type="entry name" value="PATCHED-RELATED"/>
    <property type="match status" value="1"/>
</dbReference>
<gene>
    <name evidence="9" type="ORF">LAZ67_6002425</name>
</gene>
<dbReference type="SUPFAM" id="SSF82866">
    <property type="entry name" value="Multidrug efflux transporter AcrB transmembrane domain"/>
    <property type="match status" value="1"/>
</dbReference>
<evidence type="ECO:0000256" key="7">
    <source>
        <dbReference type="SAM" id="Phobius"/>
    </source>
</evidence>
<dbReference type="InterPro" id="IPR051697">
    <property type="entry name" value="Patched_domain-protein"/>
</dbReference>
<feature type="transmembrane region" description="Helical" evidence="7">
    <location>
        <begin position="48"/>
        <end position="72"/>
    </location>
</feature>
<comment type="subcellular location">
    <subcellularLocation>
        <location evidence="1">Membrane</location>
        <topology evidence="1">Multi-pass membrane protein</topology>
    </subcellularLocation>
</comment>
<keyword evidence="6" id="KW-0325">Glycoprotein</keyword>
<evidence type="ECO:0000313" key="9">
    <source>
        <dbReference type="EMBL" id="UYV69103.1"/>
    </source>
</evidence>
<keyword evidence="3 7" id="KW-0812">Transmembrane</keyword>
<name>A0ABY6KMW8_9ARAC</name>
<dbReference type="EMBL" id="CP092868">
    <property type="protein sequence ID" value="UYV69103.1"/>
    <property type="molecule type" value="Genomic_DNA"/>
</dbReference>
<evidence type="ECO:0000256" key="6">
    <source>
        <dbReference type="ARBA" id="ARBA00023180"/>
    </source>
</evidence>
<dbReference type="PANTHER" id="PTHR10796:SF92">
    <property type="entry name" value="PATCHED-RELATED, ISOFORM A"/>
    <property type="match status" value="1"/>
</dbReference>
<sequence>MFLQRSNKDCVYPAIGIDDTFIFLAAWRSTDPKESVEKRLALTYERSAVSVTLTSVTNCISFLACTTMPYLATRVFGIYAVVCCFLVYINQLTFMGGIMALTGRREAAGYHGMCGCIQAKNRPGKFH</sequence>
<feature type="transmembrane region" description="Helical" evidence="7">
    <location>
        <begin position="78"/>
        <end position="101"/>
    </location>
</feature>
<dbReference type="InterPro" id="IPR003392">
    <property type="entry name" value="PTHD_SSD"/>
</dbReference>
<accession>A0ABY6KMW8</accession>
<dbReference type="Proteomes" id="UP001235939">
    <property type="component" value="Chromosome 06"/>
</dbReference>
<evidence type="ECO:0000256" key="5">
    <source>
        <dbReference type="ARBA" id="ARBA00023136"/>
    </source>
</evidence>
<reference evidence="9 10" key="1">
    <citation type="submission" date="2022-01" db="EMBL/GenBank/DDBJ databases">
        <title>A chromosomal length assembly of Cordylochernes scorpioides.</title>
        <authorList>
            <person name="Zeh D."/>
            <person name="Zeh J."/>
        </authorList>
    </citation>
    <scope>NUCLEOTIDE SEQUENCE [LARGE SCALE GENOMIC DNA]</scope>
    <source>
        <strain evidence="9">IN4F17</strain>
        <tissue evidence="9">Whole Body</tissue>
    </source>
</reference>
<dbReference type="InterPro" id="IPR000731">
    <property type="entry name" value="SSD"/>
</dbReference>
<organism evidence="9 10">
    <name type="scientific">Cordylochernes scorpioides</name>
    <dbReference type="NCBI Taxonomy" id="51811"/>
    <lineage>
        <taxon>Eukaryota</taxon>
        <taxon>Metazoa</taxon>
        <taxon>Ecdysozoa</taxon>
        <taxon>Arthropoda</taxon>
        <taxon>Chelicerata</taxon>
        <taxon>Arachnida</taxon>
        <taxon>Pseudoscorpiones</taxon>
        <taxon>Cheliferoidea</taxon>
        <taxon>Chernetidae</taxon>
        <taxon>Cordylochernes</taxon>
    </lineage>
</organism>
<keyword evidence="10" id="KW-1185">Reference proteome</keyword>
<evidence type="ECO:0000256" key="3">
    <source>
        <dbReference type="ARBA" id="ARBA00022692"/>
    </source>
</evidence>
<protein>
    <submittedName>
        <fullName evidence="9">Daf-6</fullName>
    </submittedName>
</protein>
<comment type="similarity">
    <text evidence="2">Belongs to the patched family.</text>
</comment>
<evidence type="ECO:0000313" key="10">
    <source>
        <dbReference type="Proteomes" id="UP001235939"/>
    </source>
</evidence>
<evidence type="ECO:0000256" key="2">
    <source>
        <dbReference type="ARBA" id="ARBA00005585"/>
    </source>
</evidence>
<keyword evidence="4 7" id="KW-1133">Transmembrane helix</keyword>
<evidence type="ECO:0000259" key="8">
    <source>
        <dbReference type="PROSITE" id="PS50156"/>
    </source>
</evidence>
<proteinExistence type="inferred from homology"/>
<dbReference type="Gene3D" id="1.20.1640.10">
    <property type="entry name" value="Multidrug efflux transporter AcrB transmembrane domain"/>
    <property type="match status" value="1"/>
</dbReference>
<evidence type="ECO:0000256" key="4">
    <source>
        <dbReference type="ARBA" id="ARBA00022989"/>
    </source>
</evidence>
<evidence type="ECO:0000256" key="1">
    <source>
        <dbReference type="ARBA" id="ARBA00004141"/>
    </source>
</evidence>
<dbReference type="Pfam" id="PF02460">
    <property type="entry name" value="Patched"/>
    <property type="match status" value="1"/>
</dbReference>
<keyword evidence="5 7" id="KW-0472">Membrane</keyword>
<feature type="domain" description="SSD" evidence="8">
    <location>
        <begin position="1"/>
        <end position="101"/>
    </location>
</feature>
<dbReference type="PROSITE" id="PS50156">
    <property type="entry name" value="SSD"/>
    <property type="match status" value="1"/>
</dbReference>